<protein>
    <submittedName>
        <fullName evidence="1">Uncharacterized protein</fullName>
    </submittedName>
</protein>
<organism evidence="1 2">
    <name type="scientific">Lacisediminihabitans profunda</name>
    <dbReference type="NCBI Taxonomy" id="2594790"/>
    <lineage>
        <taxon>Bacteria</taxon>
        <taxon>Bacillati</taxon>
        <taxon>Actinomycetota</taxon>
        <taxon>Actinomycetes</taxon>
        <taxon>Micrococcales</taxon>
        <taxon>Microbacteriaceae</taxon>
        <taxon>Lacisediminihabitans</taxon>
    </lineage>
</organism>
<name>A0A5C8UM92_9MICO</name>
<dbReference type="AlphaFoldDB" id="A0A5C8UM92"/>
<accession>A0A5C8UM92</accession>
<dbReference type="RefSeq" id="WP_147784674.1">
    <property type="nucleotide sequence ID" value="NZ_VRMG01000010.1"/>
</dbReference>
<dbReference type="EMBL" id="VRMG01000010">
    <property type="protein sequence ID" value="TXN29004.1"/>
    <property type="molecule type" value="Genomic_DNA"/>
</dbReference>
<proteinExistence type="predicted"/>
<reference evidence="1 2" key="1">
    <citation type="submission" date="2019-08" db="EMBL/GenBank/DDBJ databases">
        <title>Bacterial whole genome sequence for Glaciihabitans sp. CHu50b-6-2.</title>
        <authorList>
            <person name="Jin L."/>
        </authorList>
    </citation>
    <scope>NUCLEOTIDE SEQUENCE [LARGE SCALE GENOMIC DNA]</scope>
    <source>
        <strain evidence="1 2">CHu50b-6-2</strain>
    </source>
</reference>
<comment type="caution">
    <text evidence="1">The sequence shown here is derived from an EMBL/GenBank/DDBJ whole genome shotgun (WGS) entry which is preliminary data.</text>
</comment>
<sequence length="227" mass="23885">MNFSRRLLDARHTLVPGRRAPRRTGKTLSVCAASAAFTLIAIFLVPPAPPSAAAQLDAYIAAHSQAITVKETVQLGGIDRDSYSATAGQQSLAAAGTNYDWAKLVLVSGGWPTSDSNVTVLVRWMRQENGPPSWFNRNNPLNNGLGSGGGGGTGSYPNLVIAAQKVAENLHRNPGFGTIAAAFAASAPTNITEQAIWASPWASSHYANGSHWHYSPVPVVKAPASAW</sequence>
<keyword evidence="2" id="KW-1185">Reference proteome</keyword>
<gene>
    <name evidence="1" type="ORF">FVP33_15950</name>
</gene>
<evidence type="ECO:0000313" key="2">
    <source>
        <dbReference type="Proteomes" id="UP000321379"/>
    </source>
</evidence>
<evidence type="ECO:0000313" key="1">
    <source>
        <dbReference type="EMBL" id="TXN29004.1"/>
    </source>
</evidence>
<dbReference type="Proteomes" id="UP000321379">
    <property type="component" value="Unassembled WGS sequence"/>
</dbReference>